<dbReference type="InterPro" id="IPR036736">
    <property type="entry name" value="ACP-like_sf"/>
</dbReference>
<organism evidence="2 3">
    <name type="scientific">Marinifilum flexuosum</name>
    <dbReference type="NCBI Taxonomy" id="1117708"/>
    <lineage>
        <taxon>Bacteria</taxon>
        <taxon>Pseudomonadati</taxon>
        <taxon>Bacteroidota</taxon>
        <taxon>Bacteroidia</taxon>
        <taxon>Marinilabiliales</taxon>
        <taxon>Marinifilaceae</taxon>
    </lineage>
</organism>
<dbReference type="SUPFAM" id="SSF47336">
    <property type="entry name" value="ACP-like"/>
    <property type="match status" value="1"/>
</dbReference>
<dbReference type="PROSITE" id="PS50075">
    <property type="entry name" value="CARRIER"/>
    <property type="match status" value="1"/>
</dbReference>
<dbReference type="AlphaFoldDB" id="A0A419XA11"/>
<sequence length="74" mass="8669">MEIKEFIEKFAEAIEVEEVEILNAETEFRELDEWSSLSIMMLIAMMDEEYEKQVGDKEIKACQTIQDLYGITLS</sequence>
<proteinExistence type="predicted"/>
<protein>
    <submittedName>
        <fullName evidence="2">Phosphopantetheine binding protein</fullName>
    </submittedName>
</protein>
<dbReference type="RefSeq" id="WP_120239355.1">
    <property type="nucleotide sequence ID" value="NZ_RAPQ01000008.1"/>
</dbReference>
<feature type="domain" description="Carrier" evidence="1">
    <location>
        <begin position="1"/>
        <end position="74"/>
    </location>
</feature>
<name>A0A419XA11_9BACT</name>
<dbReference type="InterPro" id="IPR009081">
    <property type="entry name" value="PP-bd_ACP"/>
</dbReference>
<evidence type="ECO:0000313" key="3">
    <source>
        <dbReference type="Proteomes" id="UP000284531"/>
    </source>
</evidence>
<dbReference type="Gene3D" id="1.10.1200.10">
    <property type="entry name" value="ACP-like"/>
    <property type="match status" value="1"/>
</dbReference>
<comment type="caution">
    <text evidence="2">The sequence shown here is derived from an EMBL/GenBank/DDBJ whole genome shotgun (WGS) entry which is preliminary data.</text>
</comment>
<evidence type="ECO:0000313" key="2">
    <source>
        <dbReference type="EMBL" id="RKE04593.1"/>
    </source>
</evidence>
<evidence type="ECO:0000259" key="1">
    <source>
        <dbReference type="PROSITE" id="PS50075"/>
    </source>
</evidence>
<dbReference type="Proteomes" id="UP000284531">
    <property type="component" value="Unassembled WGS sequence"/>
</dbReference>
<keyword evidence="3" id="KW-1185">Reference proteome</keyword>
<reference evidence="2 3" key="1">
    <citation type="submission" date="2018-09" db="EMBL/GenBank/DDBJ databases">
        <title>Genomic Encyclopedia of Archaeal and Bacterial Type Strains, Phase II (KMG-II): from individual species to whole genera.</title>
        <authorList>
            <person name="Goeker M."/>
        </authorList>
    </citation>
    <scope>NUCLEOTIDE SEQUENCE [LARGE SCALE GENOMIC DNA]</scope>
    <source>
        <strain evidence="2 3">DSM 21950</strain>
    </source>
</reference>
<dbReference type="Pfam" id="PF00550">
    <property type="entry name" value="PP-binding"/>
    <property type="match status" value="1"/>
</dbReference>
<dbReference type="EMBL" id="RAPQ01000008">
    <property type="protein sequence ID" value="RKE04593.1"/>
    <property type="molecule type" value="Genomic_DNA"/>
</dbReference>
<gene>
    <name evidence="2" type="ORF">BXY64_1620</name>
</gene>
<accession>A0A419XA11</accession>